<gene>
    <name evidence="2" type="ORF">HJG63_009130</name>
</gene>
<evidence type="ECO:0000256" key="1">
    <source>
        <dbReference type="SAM" id="Phobius"/>
    </source>
</evidence>
<keyword evidence="1" id="KW-0812">Transmembrane</keyword>
<comment type="caution">
    <text evidence="2">The sequence shown here is derived from an EMBL/GenBank/DDBJ whole genome shotgun (WGS) entry which is preliminary data.</text>
</comment>
<protein>
    <recommendedName>
        <fullName evidence="4">Transmembrane protein 202</fullName>
    </recommendedName>
</protein>
<dbReference type="EMBL" id="JACASE010000014">
    <property type="protein sequence ID" value="KAF6410650.1"/>
    <property type="molecule type" value="Genomic_DNA"/>
</dbReference>
<feature type="transmembrane region" description="Helical" evidence="1">
    <location>
        <begin position="93"/>
        <end position="113"/>
    </location>
</feature>
<keyword evidence="3" id="KW-1185">Reference proteome</keyword>
<dbReference type="Proteomes" id="UP000593571">
    <property type="component" value="Unassembled WGS sequence"/>
</dbReference>
<feature type="transmembrane region" description="Helical" evidence="1">
    <location>
        <begin position="125"/>
        <end position="146"/>
    </location>
</feature>
<sequence length="223" mass="25549">MQQDNVAEPRFPELYSPPEDLNFYWEERKFILRAWALVFSALATLMMLSVLDGCMAYMQGPYTGYVGIWDTCRRCKCASLGQVPVLVHMSMGFMMLALALCIVLLFTMGLSFWPFLRRLIKVDLVFSFLSFSIGLLTALSLTLFVVNCETLKPRPQVSYQETAYLCWGSSALMLWAGVLSYLNHMGVRSKRSLSFEMQAMYRQWVVRQSSSRNEYARQSGANL</sequence>
<evidence type="ECO:0008006" key="4">
    <source>
        <dbReference type="Google" id="ProtNLM"/>
    </source>
</evidence>
<proteinExistence type="predicted"/>
<reference evidence="2 3" key="1">
    <citation type="journal article" date="2020" name="Nature">
        <title>Six reference-quality genomes reveal evolution of bat adaptations.</title>
        <authorList>
            <person name="Jebb D."/>
            <person name="Huang Z."/>
            <person name="Pippel M."/>
            <person name="Hughes G.M."/>
            <person name="Lavrichenko K."/>
            <person name="Devanna P."/>
            <person name="Winkler S."/>
            <person name="Jermiin L.S."/>
            <person name="Skirmuntt E.C."/>
            <person name="Katzourakis A."/>
            <person name="Burkitt-Gray L."/>
            <person name="Ray D.A."/>
            <person name="Sullivan K.A.M."/>
            <person name="Roscito J.G."/>
            <person name="Kirilenko B.M."/>
            <person name="Davalos L.M."/>
            <person name="Corthals A.P."/>
            <person name="Power M.L."/>
            <person name="Jones G."/>
            <person name="Ransome R.D."/>
            <person name="Dechmann D.K.N."/>
            <person name="Locatelli A.G."/>
            <person name="Puechmaille S.J."/>
            <person name="Fedrigo O."/>
            <person name="Jarvis E.D."/>
            <person name="Hiller M."/>
            <person name="Vernes S.C."/>
            <person name="Myers E.W."/>
            <person name="Teeling E.C."/>
        </authorList>
    </citation>
    <scope>NUCLEOTIDE SEQUENCE [LARGE SCALE GENOMIC DNA]</scope>
    <source>
        <strain evidence="2">MRouAeg1</strain>
        <tissue evidence="2">Muscle</tissue>
    </source>
</reference>
<evidence type="ECO:0000313" key="2">
    <source>
        <dbReference type="EMBL" id="KAF6410650.1"/>
    </source>
</evidence>
<name>A0A7J8CIF9_ROUAE</name>
<feature type="transmembrane region" description="Helical" evidence="1">
    <location>
        <begin position="162"/>
        <end position="182"/>
    </location>
</feature>
<dbReference type="AlphaFoldDB" id="A0A7J8CIF9"/>
<keyword evidence="1" id="KW-0472">Membrane</keyword>
<organism evidence="2 3">
    <name type="scientific">Rousettus aegyptiacus</name>
    <name type="common">Egyptian fruit bat</name>
    <name type="synonym">Pteropus aegyptiacus</name>
    <dbReference type="NCBI Taxonomy" id="9407"/>
    <lineage>
        <taxon>Eukaryota</taxon>
        <taxon>Metazoa</taxon>
        <taxon>Chordata</taxon>
        <taxon>Craniata</taxon>
        <taxon>Vertebrata</taxon>
        <taxon>Euteleostomi</taxon>
        <taxon>Mammalia</taxon>
        <taxon>Eutheria</taxon>
        <taxon>Laurasiatheria</taxon>
        <taxon>Chiroptera</taxon>
        <taxon>Yinpterochiroptera</taxon>
        <taxon>Pteropodoidea</taxon>
        <taxon>Pteropodidae</taxon>
        <taxon>Rousettinae</taxon>
        <taxon>Rousettus</taxon>
    </lineage>
</organism>
<feature type="transmembrane region" description="Helical" evidence="1">
    <location>
        <begin position="30"/>
        <end position="51"/>
    </location>
</feature>
<evidence type="ECO:0000313" key="3">
    <source>
        <dbReference type="Proteomes" id="UP000593571"/>
    </source>
</evidence>
<accession>A0A7J8CIF9</accession>
<keyword evidence="1" id="KW-1133">Transmembrane helix</keyword>
<dbReference type="OrthoDB" id="9716182at2759"/>